<evidence type="ECO:0000313" key="1">
    <source>
        <dbReference type="EMBL" id="KUF19603.1"/>
    </source>
</evidence>
<name>A0A0W7XAL1_9ACTN</name>
<accession>A0A0W7XAL1</accession>
<comment type="caution">
    <text evidence="1">The sequence shown here is derived from an EMBL/GenBank/DDBJ whole genome shotgun (WGS) entry which is preliminary data.</text>
</comment>
<dbReference type="RefSeq" id="WP_058846106.1">
    <property type="nucleotide sequence ID" value="NZ_LOCL01000026.1"/>
</dbReference>
<gene>
    <name evidence="1" type="ORF">AT728_04320</name>
</gene>
<dbReference type="AlphaFoldDB" id="A0A0W7XAL1"/>
<protein>
    <submittedName>
        <fullName evidence="1">Uncharacterized protein</fullName>
    </submittedName>
</protein>
<proteinExistence type="predicted"/>
<dbReference type="InterPro" id="IPR046200">
    <property type="entry name" value="DUF6233"/>
</dbReference>
<dbReference type="Proteomes" id="UP000054804">
    <property type="component" value="Unassembled WGS sequence"/>
</dbReference>
<sequence>MSDLPPDLPRLMTLRVWHEMWLRRLDVAIADAERREAERARGAARRPPVPDWVIEAGIGDGPATYVHAGDCYAAKGHRMRGVTREQARRALYEQVPACPHCQPDSRLRVLD</sequence>
<keyword evidence="2" id="KW-1185">Reference proteome</keyword>
<organism evidence="1 2">
    <name type="scientific">Streptomyces silvensis</name>
    <dbReference type="NCBI Taxonomy" id="1765722"/>
    <lineage>
        <taxon>Bacteria</taxon>
        <taxon>Bacillati</taxon>
        <taxon>Actinomycetota</taxon>
        <taxon>Actinomycetes</taxon>
        <taxon>Kitasatosporales</taxon>
        <taxon>Streptomycetaceae</taxon>
        <taxon>Streptomyces</taxon>
    </lineage>
</organism>
<evidence type="ECO:0000313" key="2">
    <source>
        <dbReference type="Proteomes" id="UP000054804"/>
    </source>
</evidence>
<reference evidence="1 2" key="1">
    <citation type="submission" date="2015-12" db="EMBL/GenBank/DDBJ databases">
        <title>Draft genome sequence of Streptomyces silvensis ATCC 53525, a producer of novel hormone antagonists.</title>
        <authorList>
            <person name="Johnston C.W."/>
            <person name="Li Y."/>
            <person name="Magarvey N.A."/>
        </authorList>
    </citation>
    <scope>NUCLEOTIDE SEQUENCE [LARGE SCALE GENOMIC DNA]</scope>
    <source>
        <strain evidence="1 2">ATCC 53525</strain>
    </source>
</reference>
<dbReference type="EMBL" id="LOCL01000026">
    <property type="protein sequence ID" value="KUF19603.1"/>
    <property type="molecule type" value="Genomic_DNA"/>
</dbReference>
<dbReference type="Pfam" id="PF19746">
    <property type="entry name" value="DUF6233"/>
    <property type="match status" value="1"/>
</dbReference>